<organism evidence="1 2">
    <name type="scientific">Knufia obscura</name>
    <dbReference type="NCBI Taxonomy" id="1635080"/>
    <lineage>
        <taxon>Eukaryota</taxon>
        <taxon>Fungi</taxon>
        <taxon>Dikarya</taxon>
        <taxon>Ascomycota</taxon>
        <taxon>Pezizomycotina</taxon>
        <taxon>Eurotiomycetes</taxon>
        <taxon>Chaetothyriomycetidae</taxon>
        <taxon>Chaetothyriales</taxon>
        <taxon>Trichomeriaceae</taxon>
        <taxon>Knufia</taxon>
    </lineage>
</organism>
<dbReference type="EMBL" id="JAVHJV010000001">
    <property type="protein sequence ID" value="KAK5947279.1"/>
    <property type="molecule type" value="Genomic_DNA"/>
</dbReference>
<evidence type="ECO:0000313" key="2">
    <source>
        <dbReference type="Proteomes" id="UP001334248"/>
    </source>
</evidence>
<proteinExistence type="predicted"/>
<dbReference type="GeneID" id="89994877"/>
<accession>A0ABR0S335</accession>
<gene>
    <name evidence="1" type="ORF">PMZ80_001428</name>
</gene>
<protein>
    <submittedName>
        <fullName evidence="1">Uncharacterized protein</fullName>
    </submittedName>
</protein>
<dbReference type="Proteomes" id="UP001334248">
    <property type="component" value="Unassembled WGS sequence"/>
</dbReference>
<evidence type="ECO:0000313" key="1">
    <source>
        <dbReference type="EMBL" id="KAK5947279.1"/>
    </source>
</evidence>
<comment type="caution">
    <text evidence="1">The sequence shown here is derived from an EMBL/GenBank/DDBJ whole genome shotgun (WGS) entry which is preliminary data.</text>
</comment>
<reference evidence="1 2" key="1">
    <citation type="journal article" date="2023" name="Res Sq">
        <title>Genomic and morphological characterization of Knufia obscura isolated from the Mars 2020 spacecraft assembly facility.</title>
        <authorList>
            <person name="Chander A.M."/>
            <person name="Teixeira M.M."/>
            <person name="Singh N.K."/>
            <person name="Williams M.P."/>
            <person name="Parker C.W."/>
            <person name="Leo P."/>
            <person name="Stajich J.E."/>
            <person name="Torok T."/>
            <person name="Tighe S."/>
            <person name="Mason C.E."/>
            <person name="Venkateswaran K."/>
        </authorList>
    </citation>
    <scope>NUCLEOTIDE SEQUENCE [LARGE SCALE GENOMIC DNA]</scope>
    <source>
        <strain evidence="1 2">CCFEE 5817</strain>
    </source>
</reference>
<name>A0ABR0S335_9EURO</name>
<dbReference type="RefSeq" id="XP_064735369.1">
    <property type="nucleotide sequence ID" value="XM_064869872.1"/>
</dbReference>
<sequence>MIYAEWFASSKWQIIGTPSRSRFRQPSRRNESWISGLRRQRAKKYWVILELNTEGGFPRNAVDVRIVSRAFYEACDPVFYRNATFTLPAEYAYSTLIRAWPHPQIPVPLPLGVRLRKLSVLITDTKWLIPILTHRNSDGTTRRMLAFERAPYLEEICVQLLLLCHPLHAAYTGLPDWMRTEVLTFVHSCKDYGTTIQLRPPASGHIWGALHSLSGQCRPLRQDGIQMQSAQYVVDAVSERAAIDLLLHALFLKADLEVDETATPGSIVSLDPQREDELITDVFPKAQRKIECGLWLSREPAAI</sequence>
<keyword evidence="2" id="KW-1185">Reference proteome</keyword>